<dbReference type="Proteomes" id="UP000014074">
    <property type="component" value="Unassembled WGS sequence"/>
</dbReference>
<keyword evidence="2" id="KW-1185">Reference proteome</keyword>
<sequence length="194" mass="20828">MSHPLYLFELRTTPSTIEEAIALRDLESDGANDADPKVLVVKAGRGTGVTFGHLTGSEVLVREFVTHDDDQTQTQTMATEVLEHAIVPDGSTDRFAFYGDSGALVRDAHRNPVGFLFGRVTNKPKPGRAYLGVQTETETETKSCRPGDVVVYFSIPGADLSGACLYTPFGIVLESMRAALAAGSPGELELELVV</sequence>
<dbReference type="KEGG" id="tmn:UCRPA7_3932"/>
<reference evidence="2" key="1">
    <citation type="journal article" date="2013" name="Genome Announc.">
        <title>Draft genome sequence of the ascomycete Phaeoacremonium aleophilum strain UCR-PA7, a causal agent of the esca disease complex in grapevines.</title>
        <authorList>
            <person name="Blanco-Ulate B."/>
            <person name="Rolshausen P."/>
            <person name="Cantu D."/>
        </authorList>
    </citation>
    <scope>NUCLEOTIDE SEQUENCE [LARGE SCALE GENOMIC DNA]</scope>
    <source>
        <strain evidence="2">UCR-PA7</strain>
    </source>
</reference>
<dbReference type="RefSeq" id="XP_007914675.1">
    <property type="nucleotide sequence ID" value="XM_007916484.1"/>
</dbReference>
<name>R8BMG7_PHAM7</name>
<proteinExistence type="predicted"/>
<accession>R8BMG7</accession>
<dbReference type="EMBL" id="KB933066">
    <property type="protein sequence ID" value="EOO00578.1"/>
    <property type="molecule type" value="Genomic_DNA"/>
</dbReference>
<evidence type="ECO:0000313" key="2">
    <source>
        <dbReference type="Proteomes" id="UP000014074"/>
    </source>
</evidence>
<evidence type="ECO:0000313" key="1">
    <source>
        <dbReference type="EMBL" id="EOO00578.1"/>
    </source>
</evidence>
<dbReference type="HOGENOM" id="CLU_1403335_0_0_1"/>
<gene>
    <name evidence="1" type="ORF">UCRPA7_3932</name>
</gene>
<dbReference type="GeneID" id="19324331"/>
<dbReference type="AlphaFoldDB" id="R8BMG7"/>
<protein>
    <submittedName>
        <fullName evidence="1">Uncharacterized protein</fullName>
    </submittedName>
</protein>
<organism evidence="1 2">
    <name type="scientific">Phaeoacremonium minimum (strain UCR-PA7)</name>
    <name type="common">Esca disease fungus</name>
    <name type="synonym">Togninia minima</name>
    <dbReference type="NCBI Taxonomy" id="1286976"/>
    <lineage>
        <taxon>Eukaryota</taxon>
        <taxon>Fungi</taxon>
        <taxon>Dikarya</taxon>
        <taxon>Ascomycota</taxon>
        <taxon>Pezizomycotina</taxon>
        <taxon>Sordariomycetes</taxon>
        <taxon>Sordariomycetidae</taxon>
        <taxon>Togniniales</taxon>
        <taxon>Togniniaceae</taxon>
        <taxon>Phaeoacremonium</taxon>
    </lineage>
</organism>